<keyword evidence="2" id="KW-1185">Reference proteome</keyword>
<comment type="caution">
    <text evidence="1">The sequence shown here is derived from an EMBL/GenBank/DDBJ whole genome shotgun (WGS) entry which is preliminary data.</text>
</comment>
<dbReference type="Proteomes" id="UP000790709">
    <property type="component" value="Unassembled WGS sequence"/>
</dbReference>
<evidence type="ECO:0000313" key="1">
    <source>
        <dbReference type="EMBL" id="KAH7927875.1"/>
    </source>
</evidence>
<protein>
    <submittedName>
        <fullName evidence="1">Uncharacterized protein</fullName>
    </submittedName>
</protein>
<accession>A0ACB8BRU3</accession>
<organism evidence="1 2">
    <name type="scientific">Leucogyrophana mollusca</name>
    <dbReference type="NCBI Taxonomy" id="85980"/>
    <lineage>
        <taxon>Eukaryota</taxon>
        <taxon>Fungi</taxon>
        <taxon>Dikarya</taxon>
        <taxon>Basidiomycota</taxon>
        <taxon>Agaricomycotina</taxon>
        <taxon>Agaricomycetes</taxon>
        <taxon>Agaricomycetidae</taxon>
        <taxon>Boletales</taxon>
        <taxon>Boletales incertae sedis</taxon>
        <taxon>Leucogyrophana</taxon>
    </lineage>
</organism>
<dbReference type="EMBL" id="MU266360">
    <property type="protein sequence ID" value="KAH7927875.1"/>
    <property type="molecule type" value="Genomic_DNA"/>
</dbReference>
<evidence type="ECO:0000313" key="2">
    <source>
        <dbReference type="Proteomes" id="UP000790709"/>
    </source>
</evidence>
<sequence>MFISPKAVVFLLAAVTSVVAKKEHNCNYAIPLKKDAAWALETFTGTECRYTKGAHDYFSESLPDKQNLTTRCIALKNTTNNVNSFILRSKESRSNSVVLRLYYDSHCKDLVGHTQNPNNFYTFGGYDHVAQYGPGNVKWANAFKLAT</sequence>
<proteinExistence type="predicted"/>
<gene>
    <name evidence="1" type="ORF">BV22DRAFT_246123</name>
</gene>
<name>A0ACB8BRU3_9AGAM</name>
<reference evidence="1" key="1">
    <citation type="journal article" date="2021" name="New Phytol.">
        <title>Evolutionary innovations through gain and loss of genes in the ectomycorrhizal Boletales.</title>
        <authorList>
            <person name="Wu G."/>
            <person name="Miyauchi S."/>
            <person name="Morin E."/>
            <person name="Kuo A."/>
            <person name="Drula E."/>
            <person name="Varga T."/>
            <person name="Kohler A."/>
            <person name="Feng B."/>
            <person name="Cao Y."/>
            <person name="Lipzen A."/>
            <person name="Daum C."/>
            <person name="Hundley H."/>
            <person name="Pangilinan J."/>
            <person name="Johnson J."/>
            <person name="Barry K."/>
            <person name="LaButti K."/>
            <person name="Ng V."/>
            <person name="Ahrendt S."/>
            <person name="Min B."/>
            <person name="Choi I.G."/>
            <person name="Park H."/>
            <person name="Plett J.M."/>
            <person name="Magnuson J."/>
            <person name="Spatafora J.W."/>
            <person name="Nagy L.G."/>
            <person name="Henrissat B."/>
            <person name="Grigoriev I.V."/>
            <person name="Yang Z.L."/>
            <person name="Xu J."/>
            <person name="Martin F.M."/>
        </authorList>
    </citation>
    <scope>NUCLEOTIDE SEQUENCE</scope>
    <source>
        <strain evidence="1">KUC20120723A-06</strain>
    </source>
</reference>